<evidence type="ECO:0000259" key="1">
    <source>
        <dbReference type="Pfam" id="PF00534"/>
    </source>
</evidence>
<accession>A0ABT7CG39</accession>
<dbReference type="CDD" id="cd03809">
    <property type="entry name" value="GT4_MtfB-like"/>
    <property type="match status" value="1"/>
</dbReference>
<dbReference type="RefSeq" id="WP_313992270.1">
    <property type="nucleotide sequence ID" value="NZ_JASJOT010000001.1"/>
</dbReference>
<sequence>MVKRKRIALIFSYNEGWIAGSYYIQNLIHALNSLPEDEKPELVILSTILDFEKVTKLNYPFLSHFNTNIKYTFFQKVINKLARVVTGKNVFEKRPSHTLANVFFPMSSEDLFELVQDKQRLFWIPDFQEYHLPHFFTQEQRQNRKSQQELLVKQKVPIVFSSNDSLTDFKTFFPEAQNPAFVLPFAVTHEKYHDTDIHTLKQKYNITKPYYFSPNQFWRHKNHLIVLKAIHRLKEKRDDFQVVFTGKEYDHRNPTYFEELKKFIDDNQLQNYVRFLGFIDRKEQLQLMNHSKAVIQPSLFEGWSTVVEDAKAMNQVVILSDLNVHREQMNYNVVFFDPKNEIDLAQKMEAVPIRSLDKEDDYLNNIKDFGLNFMRIVNKLTSNHEKHI</sequence>
<keyword evidence="3" id="KW-1185">Reference proteome</keyword>
<evidence type="ECO:0000313" key="2">
    <source>
        <dbReference type="EMBL" id="MDJ1491960.1"/>
    </source>
</evidence>
<dbReference type="Gene3D" id="3.40.50.2000">
    <property type="entry name" value="Glycogen Phosphorylase B"/>
    <property type="match status" value="1"/>
</dbReference>
<dbReference type="InterPro" id="IPR001296">
    <property type="entry name" value="Glyco_trans_1"/>
</dbReference>
<reference evidence="2 3" key="1">
    <citation type="submission" date="2023-05" db="EMBL/GenBank/DDBJ databases">
        <authorList>
            <person name="Zhang X."/>
        </authorList>
    </citation>
    <scope>NUCLEOTIDE SEQUENCE [LARGE SCALE GENOMIC DNA]</scope>
    <source>
        <strain evidence="2 3">DM2B3-1</strain>
    </source>
</reference>
<proteinExistence type="predicted"/>
<comment type="caution">
    <text evidence="2">The sequence shown here is derived from an EMBL/GenBank/DDBJ whole genome shotgun (WGS) entry which is preliminary data.</text>
</comment>
<dbReference type="Pfam" id="PF00534">
    <property type="entry name" value="Glycos_transf_1"/>
    <property type="match status" value="1"/>
</dbReference>
<dbReference type="SUPFAM" id="SSF53756">
    <property type="entry name" value="UDP-Glycosyltransferase/glycogen phosphorylase"/>
    <property type="match status" value="1"/>
</dbReference>
<dbReference type="EMBL" id="JASJOT010000001">
    <property type="protein sequence ID" value="MDJ1491960.1"/>
    <property type="molecule type" value="Genomic_DNA"/>
</dbReference>
<protein>
    <submittedName>
        <fullName evidence="2">Glycosyltransferase family 1 protein</fullName>
    </submittedName>
</protein>
<feature type="domain" description="Glycosyl transferase family 1" evidence="1">
    <location>
        <begin position="200"/>
        <end position="351"/>
    </location>
</feature>
<organism evidence="2 3">
    <name type="scientific">Xanthocytophaga flava</name>
    <dbReference type="NCBI Taxonomy" id="3048013"/>
    <lineage>
        <taxon>Bacteria</taxon>
        <taxon>Pseudomonadati</taxon>
        <taxon>Bacteroidota</taxon>
        <taxon>Cytophagia</taxon>
        <taxon>Cytophagales</taxon>
        <taxon>Rhodocytophagaceae</taxon>
        <taxon>Xanthocytophaga</taxon>
    </lineage>
</organism>
<dbReference type="PANTHER" id="PTHR46401">
    <property type="entry name" value="GLYCOSYLTRANSFERASE WBBK-RELATED"/>
    <property type="match status" value="1"/>
</dbReference>
<dbReference type="Proteomes" id="UP001228581">
    <property type="component" value="Unassembled WGS sequence"/>
</dbReference>
<name>A0ABT7CG39_9BACT</name>
<evidence type="ECO:0000313" key="3">
    <source>
        <dbReference type="Proteomes" id="UP001228581"/>
    </source>
</evidence>
<dbReference type="PANTHER" id="PTHR46401:SF8">
    <property type="entry name" value="BLL6006 PROTEIN"/>
    <property type="match status" value="1"/>
</dbReference>
<gene>
    <name evidence="2" type="ORF">QNI19_03385</name>
</gene>